<dbReference type="NCBIfam" id="NF009825">
    <property type="entry name" value="PRK13302.1"/>
    <property type="match status" value="1"/>
</dbReference>
<dbReference type="SUPFAM" id="SSF55347">
    <property type="entry name" value="Glyceraldehyde-3-phosphate dehydrogenase-like, C-terminal domain"/>
    <property type="match status" value="1"/>
</dbReference>
<evidence type="ECO:0000256" key="5">
    <source>
        <dbReference type="ARBA" id="ARBA00023027"/>
    </source>
</evidence>
<dbReference type="Pfam" id="PF01958">
    <property type="entry name" value="Asp_DH_C"/>
    <property type="match status" value="1"/>
</dbReference>
<keyword evidence="5 6" id="KW-0520">NAD</keyword>
<evidence type="ECO:0000256" key="3">
    <source>
        <dbReference type="ARBA" id="ARBA00022857"/>
    </source>
</evidence>
<comment type="catalytic activity">
    <reaction evidence="6">
        <text>L-aspartate + NAD(+) + H2O = oxaloacetate + NH4(+) + NADH + H(+)</text>
        <dbReference type="Rhea" id="RHEA:11788"/>
        <dbReference type="ChEBI" id="CHEBI:15377"/>
        <dbReference type="ChEBI" id="CHEBI:15378"/>
        <dbReference type="ChEBI" id="CHEBI:16452"/>
        <dbReference type="ChEBI" id="CHEBI:28938"/>
        <dbReference type="ChEBI" id="CHEBI:29991"/>
        <dbReference type="ChEBI" id="CHEBI:57540"/>
        <dbReference type="ChEBI" id="CHEBI:57945"/>
        <dbReference type="EC" id="1.4.1.21"/>
    </reaction>
</comment>
<dbReference type="InterPro" id="IPR011182">
    <property type="entry name" value="L-Asp_DH"/>
</dbReference>
<comment type="miscellaneous">
    <text evidence="6">The iminoaspartate product is unstable in aqueous solution and can decompose to oxaloacetate and ammonia.</text>
</comment>
<comment type="pathway">
    <text evidence="6">Cofactor biosynthesis; NAD(+) biosynthesis; iminoaspartate from L-aspartate (dehydrogenase route): step 1/1.</text>
</comment>
<dbReference type="InterPro" id="IPR002811">
    <property type="entry name" value="Asp_DH"/>
</dbReference>
<dbReference type="EC" id="1.4.1.21" evidence="6"/>
<dbReference type="Gene3D" id="3.30.360.10">
    <property type="entry name" value="Dihydrodipicolinate Reductase, domain 2"/>
    <property type="match status" value="1"/>
</dbReference>
<dbReference type="InterPro" id="IPR036291">
    <property type="entry name" value="NAD(P)-bd_dom_sf"/>
</dbReference>
<dbReference type="PANTHER" id="PTHR31873">
    <property type="entry name" value="L-ASPARTATE DEHYDROGENASE-RELATED"/>
    <property type="match status" value="1"/>
</dbReference>
<dbReference type="HAMAP" id="MF_01265">
    <property type="entry name" value="NadX"/>
    <property type="match status" value="1"/>
</dbReference>
<feature type="binding site" evidence="6">
    <location>
        <position position="202"/>
    </location>
    <ligand>
        <name>NAD(+)</name>
        <dbReference type="ChEBI" id="CHEBI:57540"/>
    </ligand>
</feature>
<dbReference type="InterPro" id="IPR005106">
    <property type="entry name" value="Asp/hSer_DH_NAD-bd"/>
</dbReference>
<comment type="catalytic activity">
    <reaction evidence="6">
        <text>L-aspartate + NADP(+) + H2O = oxaloacetate + NH4(+) + NADPH + H(+)</text>
        <dbReference type="Rhea" id="RHEA:11784"/>
        <dbReference type="ChEBI" id="CHEBI:15377"/>
        <dbReference type="ChEBI" id="CHEBI:15378"/>
        <dbReference type="ChEBI" id="CHEBI:16452"/>
        <dbReference type="ChEBI" id="CHEBI:28938"/>
        <dbReference type="ChEBI" id="CHEBI:29991"/>
        <dbReference type="ChEBI" id="CHEBI:57783"/>
        <dbReference type="ChEBI" id="CHEBI:58349"/>
        <dbReference type="EC" id="1.4.1.21"/>
    </reaction>
</comment>
<keyword evidence="10" id="KW-1185">Reference proteome</keyword>
<evidence type="ECO:0000259" key="7">
    <source>
        <dbReference type="Pfam" id="PF01958"/>
    </source>
</evidence>
<evidence type="ECO:0000256" key="4">
    <source>
        <dbReference type="ARBA" id="ARBA00023002"/>
    </source>
</evidence>
<name>A0ABU0F9X8_9HYPH</name>
<feature type="active site" evidence="6">
    <location>
        <position position="232"/>
    </location>
</feature>
<evidence type="ECO:0000313" key="9">
    <source>
        <dbReference type="EMBL" id="MDQ0391418.1"/>
    </source>
</evidence>
<evidence type="ECO:0000256" key="1">
    <source>
        <dbReference type="ARBA" id="ARBA00008331"/>
    </source>
</evidence>
<comment type="function">
    <text evidence="6">Specifically catalyzes the NAD or NADP-dependent dehydrogenation of L-aspartate to iminoaspartate.</text>
</comment>
<reference evidence="9 10" key="1">
    <citation type="submission" date="2023-07" db="EMBL/GenBank/DDBJ databases">
        <title>Genomic Encyclopedia of Type Strains, Phase IV (KMG-IV): sequencing the most valuable type-strain genomes for metagenomic binning, comparative biology and taxonomic classification.</title>
        <authorList>
            <person name="Goeker M."/>
        </authorList>
    </citation>
    <scope>NUCLEOTIDE SEQUENCE [LARGE SCALE GENOMIC DNA]</scope>
    <source>
        <strain evidence="9 10">DSM 5896</strain>
    </source>
</reference>
<evidence type="ECO:0000313" key="10">
    <source>
        <dbReference type="Proteomes" id="UP001237448"/>
    </source>
</evidence>
<comment type="caution">
    <text evidence="9">The sequence shown here is derived from an EMBL/GenBank/DDBJ whole genome shotgun (WGS) entry which is preliminary data.</text>
</comment>
<feature type="binding site" evidence="6">
    <location>
        <position position="134"/>
    </location>
    <ligand>
        <name>NAD(+)</name>
        <dbReference type="ChEBI" id="CHEBI:57540"/>
    </ligand>
</feature>
<feature type="domain" description="Aspartate/homoserine dehydrogenase NAD-binding" evidence="8">
    <location>
        <begin position="22"/>
        <end position="131"/>
    </location>
</feature>
<proteinExistence type="inferred from homology"/>
<gene>
    <name evidence="6" type="primary">nadX</name>
    <name evidence="9" type="ORF">J3R73_001210</name>
</gene>
<dbReference type="PIRSF" id="PIRSF005227">
    <property type="entry name" value="Asp_dh_NAD_syn"/>
    <property type="match status" value="1"/>
</dbReference>
<evidence type="ECO:0000256" key="6">
    <source>
        <dbReference type="HAMAP-Rule" id="MF_01265"/>
    </source>
</evidence>
<dbReference type="InterPro" id="IPR020626">
    <property type="entry name" value="Asp_DH_prok"/>
</dbReference>
<sequence>MTTSALNAGTGHRPLRRVAIAGLGAVGLRVAEALDEGVPGCELTAVSAQDRDRARERLAHLSRPVPVVPIEELEGLADIVVECMPAALLPDLAEPFLRAGKTVIVLSAGAILSHEELIELARAHGGQIVVPTGAILGLDAVTAAAEGTIRSVRMITRKPVRGLVGAPYLVSNNIAIEDITEPVRIFSGTPREAAIGFPANLNVSVALALAGIGPDRTALEIWADPALTRNTHRIEVEADSASFSVSIENIPSENPKTGRITALSVIAYLRKLSAPLRVGS</sequence>
<dbReference type="GO" id="GO:0033735">
    <property type="term" value="F:aspartate dehydrogenase [NAD(P)+] activity"/>
    <property type="evidence" value="ECO:0007669"/>
    <property type="project" value="UniProtKB-EC"/>
</dbReference>
<keyword evidence="2 6" id="KW-0662">Pyridine nucleotide biosynthesis</keyword>
<organism evidence="9 10">
    <name type="scientific">Labrys monachus</name>
    <dbReference type="NCBI Taxonomy" id="217067"/>
    <lineage>
        <taxon>Bacteria</taxon>
        <taxon>Pseudomonadati</taxon>
        <taxon>Pseudomonadota</taxon>
        <taxon>Alphaproteobacteria</taxon>
        <taxon>Hyphomicrobiales</taxon>
        <taxon>Xanthobacteraceae</taxon>
        <taxon>Labrys</taxon>
    </lineage>
</organism>
<evidence type="ECO:0000256" key="2">
    <source>
        <dbReference type="ARBA" id="ARBA00022642"/>
    </source>
</evidence>
<dbReference type="RefSeq" id="WP_307423697.1">
    <property type="nucleotide sequence ID" value="NZ_JAUSVK010000001.1"/>
</dbReference>
<dbReference type="Proteomes" id="UP001237448">
    <property type="component" value="Unassembled WGS sequence"/>
</dbReference>
<dbReference type="SUPFAM" id="SSF51735">
    <property type="entry name" value="NAD(P)-binding Rossmann-fold domains"/>
    <property type="match status" value="1"/>
</dbReference>
<keyword evidence="4 6" id="KW-0560">Oxidoreductase</keyword>
<dbReference type="PANTHER" id="PTHR31873:SF6">
    <property type="entry name" value="ASPARTATE DEHYDROGENASE DOMAIN-CONTAINING PROTEIN"/>
    <property type="match status" value="1"/>
</dbReference>
<feature type="domain" description="Aspartate dehydrogenase" evidence="7">
    <location>
        <begin position="179"/>
        <end position="266"/>
    </location>
</feature>
<keyword evidence="3 6" id="KW-0521">NADP</keyword>
<dbReference type="EMBL" id="JAUSVK010000001">
    <property type="protein sequence ID" value="MDQ0391418.1"/>
    <property type="molecule type" value="Genomic_DNA"/>
</dbReference>
<dbReference type="Pfam" id="PF03447">
    <property type="entry name" value="NAD_binding_3"/>
    <property type="match status" value="1"/>
</dbReference>
<accession>A0ABU0F9X8</accession>
<evidence type="ECO:0000259" key="8">
    <source>
        <dbReference type="Pfam" id="PF03447"/>
    </source>
</evidence>
<protein>
    <recommendedName>
        <fullName evidence="6">L-aspartate dehydrogenase</fullName>
        <ecNumber evidence="6">1.4.1.21</ecNumber>
    </recommendedName>
</protein>
<dbReference type="Gene3D" id="3.40.50.720">
    <property type="entry name" value="NAD(P)-binding Rossmann-like Domain"/>
    <property type="match status" value="1"/>
</dbReference>
<comment type="similarity">
    <text evidence="1 6">Belongs to the L-aspartate dehydrogenase family.</text>
</comment>